<dbReference type="WBParaSite" id="HCON_00117500-00001">
    <property type="protein sequence ID" value="HCON_00117500-00001"/>
    <property type="gene ID" value="HCON_00117500"/>
</dbReference>
<proteinExistence type="predicted"/>
<evidence type="ECO:0000256" key="1">
    <source>
        <dbReference type="SAM" id="MobiDB-lite"/>
    </source>
</evidence>
<evidence type="ECO:0000313" key="2">
    <source>
        <dbReference type="Proteomes" id="UP000025227"/>
    </source>
</evidence>
<organism evidence="2 3">
    <name type="scientific">Haemonchus contortus</name>
    <name type="common">Barber pole worm</name>
    <dbReference type="NCBI Taxonomy" id="6289"/>
    <lineage>
        <taxon>Eukaryota</taxon>
        <taxon>Metazoa</taxon>
        <taxon>Ecdysozoa</taxon>
        <taxon>Nematoda</taxon>
        <taxon>Chromadorea</taxon>
        <taxon>Rhabditida</taxon>
        <taxon>Rhabditina</taxon>
        <taxon>Rhabditomorpha</taxon>
        <taxon>Strongyloidea</taxon>
        <taxon>Trichostrongylidae</taxon>
        <taxon>Haemonchus</taxon>
    </lineage>
</organism>
<feature type="region of interest" description="Disordered" evidence="1">
    <location>
        <begin position="164"/>
        <end position="183"/>
    </location>
</feature>
<keyword evidence="2" id="KW-1185">Reference proteome</keyword>
<dbReference type="AlphaFoldDB" id="A0A7I5EB28"/>
<dbReference type="Proteomes" id="UP000025227">
    <property type="component" value="Unplaced"/>
</dbReference>
<evidence type="ECO:0000313" key="3">
    <source>
        <dbReference type="WBParaSite" id="HCON_00117500-00001"/>
    </source>
</evidence>
<name>A0A7I5EB28_HAECO</name>
<sequence length="183" mass="20371">MSMLSALLNALRKGQCSKLLYKLKCKMECGVPRSVNGRGSEMTLLMPRNRRSSVPDILCGIALTVVTAFDWMPRSTKQRKEASRRIVRLLHKGSERKESCAPRSPSKDDSLWLTKGTNEDVIGTHSRESMMNRTAGDIGDALWLTKGTNEDVIGTHSRESMMNRTAGDIGDADDVIHKRNPNI</sequence>
<reference evidence="3" key="1">
    <citation type="submission" date="2020-12" db="UniProtKB">
        <authorList>
            <consortium name="WormBaseParasite"/>
        </authorList>
    </citation>
    <scope>IDENTIFICATION</scope>
    <source>
        <strain evidence="3">MHco3</strain>
    </source>
</reference>
<protein>
    <submittedName>
        <fullName evidence="3">Secreted protein</fullName>
    </submittedName>
</protein>
<accession>A0A7I5EB28</accession>